<comment type="caution">
    <text evidence="9">The sequence shown here is derived from an EMBL/GenBank/DDBJ whole genome shotgun (WGS) entry which is preliminary data.</text>
</comment>
<evidence type="ECO:0000313" key="10">
    <source>
        <dbReference type="Proteomes" id="UP000663843"/>
    </source>
</evidence>
<dbReference type="GO" id="GO:0000398">
    <property type="term" value="P:mRNA splicing, via spliceosome"/>
    <property type="evidence" value="ECO:0007669"/>
    <property type="project" value="UniProtKB-UniRule"/>
</dbReference>
<dbReference type="AlphaFoldDB" id="A0A8H3CIC3"/>
<feature type="region of interest" description="Disordered" evidence="8">
    <location>
        <begin position="191"/>
        <end position="295"/>
    </location>
</feature>
<comment type="function">
    <text evidence="7">Required for pre-mRNA splicing.</text>
</comment>
<evidence type="ECO:0000256" key="4">
    <source>
        <dbReference type="ARBA" id="ARBA00022728"/>
    </source>
</evidence>
<name>A0A8H3CIC3_9AGAM</name>
<feature type="compositionally biased region" description="Basic and acidic residues" evidence="8">
    <location>
        <begin position="286"/>
        <end position="295"/>
    </location>
</feature>
<dbReference type="GO" id="GO:0005681">
    <property type="term" value="C:spliceosomal complex"/>
    <property type="evidence" value="ECO:0007669"/>
    <property type="project" value="UniProtKB-KW"/>
</dbReference>
<keyword evidence="6 7" id="KW-0539">Nucleus</keyword>
<evidence type="ECO:0000256" key="2">
    <source>
        <dbReference type="ARBA" id="ARBA00006164"/>
    </source>
</evidence>
<keyword evidence="3 7" id="KW-0507">mRNA processing</keyword>
<reference evidence="9" key="1">
    <citation type="submission" date="2021-01" db="EMBL/GenBank/DDBJ databases">
        <authorList>
            <person name="Kaushik A."/>
        </authorList>
    </citation>
    <scope>NUCLEOTIDE SEQUENCE</scope>
    <source>
        <strain evidence="9">AG2-2IIIB</strain>
    </source>
</reference>
<gene>
    <name evidence="9" type="ORF">RDB_LOCUS124669</name>
</gene>
<comment type="similarity">
    <text evidence="2 7">Belongs to the PRP38 family.</text>
</comment>
<dbReference type="PANTHER" id="PTHR23142">
    <property type="entry name" value="PRE-MRNA-SPLICING FACTOR 38A-RELATED"/>
    <property type="match status" value="1"/>
</dbReference>
<proteinExistence type="inferred from homology"/>
<comment type="subcellular location">
    <subcellularLocation>
        <location evidence="1 7">Nucleus</location>
    </subcellularLocation>
</comment>
<evidence type="ECO:0000256" key="1">
    <source>
        <dbReference type="ARBA" id="ARBA00004123"/>
    </source>
</evidence>
<feature type="compositionally biased region" description="Low complexity" evidence="8">
    <location>
        <begin position="252"/>
        <end position="285"/>
    </location>
</feature>
<evidence type="ECO:0000256" key="5">
    <source>
        <dbReference type="ARBA" id="ARBA00023187"/>
    </source>
</evidence>
<dbReference type="EMBL" id="CAJMWT010004237">
    <property type="protein sequence ID" value="CAE6487042.1"/>
    <property type="molecule type" value="Genomic_DNA"/>
</dbReference>
<accession>A0A8H3CIC3</accession>
<keyword evidence="5 7" id="KW-0508">mRNA splicing</keyword>
<dbReference type="InterPro" id="IPR005037">
    <property type="entry name" value="PRP38"/>
</dbReference>
<feature type="compositionally biased region" description="Low complexity" evidence="8">
    <location>
        <begin position="212"/>
        <end position="243"/>
    </location>
</feature>
<evidence type="ECO:0000256" key="8">
    <source>
        <dbReference type="SAM" id="MobiDB-lite"/>
    </source>
</evidence>
<sequence length="295" mass="33599">MRPLACGVCLYDCLRRGVKKIAVQFLVEKVIRTRIWESAFWKEQCFALTAESLIDKAIELNSIGGVYGNQRPTHFICLLLKLLQIQPEKEILIEYLMVDEFKYLRALAAMYIRMTFPAVEIYELLEPLLKDYRKIRLRNMAGYSLTYMDEFVDQLLTEERVCDIILPRMAKREVLEDTEGLAPRTSVLLNAMAGKSESDDEGGSKKGRKRSNSAGSARSDSRGRSLSRSPRSAGSKSRSRSGSVDIQERFVSKSPSRSRSRSVTPPRQRSRTHSPSPYRSRSRSVSPDRMDVTES</sequence>
<dbReference type="Pfam" id="PF03371">
    <property type="entry name" value="PRP38"/>
    <property type="match status" value="1"/>
</dbReference>
<evidence type="ECO:0000256" key="7">
    <source>
        <dbReference type="RuleBase" id="RU367025"/>
    </source>
</evidence>
<organism evidence="9 10">
    <name type="scientific">Rhizoctonia solani</name>
    <dbReference type="NCBI Taxonomy" id="456999"/>
    <lineage>
        <taxon>Eukaryota</taxon>
        <taxon>Fungi</taxon>
        <taxon>Dikarya</taxon>
        <taxon>Basidiomycota</taxon>
        <taxon>Agaricomycotina</taxon>
        <taxon>Agaricomycetes</taxon>
        <taxon>Cantharellales</taxon>
        <taxon>Ceratobasidiaceae</taxon>
        <taxon>Rhizoctonia</taxon>
    </lineage>
</organism>
<dbReference type="Proteomes" id="UP000663843">
    <property type="component" value="Unassembled WGS sequence"/>
</dbReference>
<evidence type="ECO:0000256" key="3">
    <source>
        <dbReference type="ARBA" id="ARBA00022664"/>
    </source>
</evidence>
<evidence type="ECO:0000313" key="9">
    <source>
        <dbReference type="EMBL" id="CAE6487042.1"/>
    </source>
</evidence>
<evidence type="ECO:0000256" key="6">
    <source>
        <dbReference type="ARBA" id="ARBA00023242"/>
    </source>
</evidence>
<keyword evidence="4 7" id="KW-0747">Spliceosome</keyword>
<protein>
    <recommendedName>
        <fullName evidence="7">Pre-mRNA-splicing factor 38</fullName>
    </recommendedName>
</protein>